<evidence type="ECO:0000313" key="5">
    <source>
        <dbReference type="EMBL" id="KAF2482673.1"/>
    </source>
</evidence>
<evidence type="ECO:0000313" key="6">
    <source>
        <dbReference type="Proteomes" id="UP000799767"/>
    </source>
</evidence>
<organism evidence="5 6">
    <name type="scientific">Neohortaea acidophila</name>
    <dbReference type="NCBI Taxonomy" id="245834"/>
    <lineage>
        <taxon>Eukaryota</taxon>
        <taxon>Fungi</taxon>
        <taxon>Dikarya</taxon>
        <taxon>Ascomycota</taxon>
        <taxon>Pezizomycotina</taxon>
        <taxon>Dothideomycetes</taxon>
        <taxon>Dothideomycetidae</taxon>
        <taxon>Mycosphaerellales</taxon>
        <taxon>Teratosphaeriaceae</taxon>
        <taxon>Neohortaea</taxon>
    </lineage>
</organism>
<evidence type="ECO:0000256" key="1">
    <source>
        <dbReference type="ARBA" id="ARBA00006668"/>
    </source>
</evidence>
<feature type="compositionally biased region" description="Polar residues" evidence="4">
    <location>
        <begin position="153"/>
        <end position="163"/>
    </location>
</feature>
<dbReference type="AlphaFoldDB" id="A0A6A6PT57"/>
<dbReference type="EMBL" id="MU001636">
    <property type="protein sequence ID" value="KAF2482673.1"/>
    <property type="molecule type" value="Genomic_DNA"/>
</dbReference>
<dbReference type="NCBIfam" id="TIGR00002">
    <property type="entry name" value="S16"/>
    <property type="match status" value="1"/>
</dbReference>
<gene>
    <name evidence="5" type="ORF">BDY17DRAFT_251579</name>
</gene>
<name>A0A6A6PT57_9PEZI</name>
<dbReference type="GeneID" id="54472186"/>
<dbReference type="Gene3D" id="3.30.1320.10">
    <property type="match status" value="1"/>
</dbReference>
<dbReference type="PANTHER" id="PTHR12919:SF20">
    <property type="entry name" value="SMALL RIBOSOMAL SUBUNIT PROTEIN BS16M"/>
    <property type="match status" value="1"/>
</dbReference>
<evidence type="ECO:0000256" key="4">
    <source>
        <dbReference type="SAM" id="MobiDB-lite"/>
    </source>
</evidence>
<accession>A0A6A6PT57</accession>
<keyword evidence="2 5" id="KW-0689">Ribosomal protein</keyword>
<evidence type="ECO:0000256" key="2">
    <source>
        <dbReference type="ARBA" id="ARBA00022980"/>
    </source>
</evidence>
<dbReference type="RefSeq" id="XP_033589243.1">
    <property type="nucleotide sequence ID" value="XM_033731184.1"/>
</dbReference>
<comment type="similarity">
    <text evidence="1">Belongs to the bacterial ribosomal protein bS16 family.</text>
</comment>
<keyword evidence="3" id="KW-0687">Ribonucleoprotein</keyword>
<dbReference type="Pfam" id="PF00886">
    <property type="entry name" value="Ribosomal_S16"/>
    <property type="match status" value="1"/>
</dbReference>
<dbReference type="Proteomes" id="UP000799767">
    <property type="component" value="Unassembled WGS sequence"/>
</dbReference>
<reference evidence="5" key="1">
    <citation type="journal article" date="2020" name="Stud. Mycol.">
        <title>101 Dothideomycetes genomes: a test case for predicting lifestyles and emergence of pathogens.</title>
        <authorList>
            <person name="Haridas S."/>
            <person name="Albert R."/>
            <person name="Binder M."/>
            <person name="Bloem J."/>
            <person name="Labutti K."/>
            <person name="Salamov A."/>
            <person name="Andreopoulos B."/>
            <person name="Baker S."/>
            <person name="Barry K."/>
            <person name="Bills G."/>
            <person name="Bluhm B."/>
            <person name="Cannon C."/>
            <person name="Castanera R."/>
            <person name="Culley D."/>
            <person name="Daum C."/>
            <person name="Ezra D."/>
            <person name="Gonzalez J."/>
            <person name="Henrissat B."/>
            <person name="Kuo A."/>
            <person name="Liang C."/>
            <person name="Lipzen A."/>
            <person name="Lutzoni F."/>
            <person name="Magnuson J."/>
            <person name="Mondo S."/>
            <person name="Nolan M."/>
            <person name="Ohm R."/>
            <person name="Pangilinan J."/>
            <person name="Park H.-J."/>
            <person name="Ramirez L."/>
            <person name="Alfaro M."/>
            <person name="Sun H."/>
            <person name="Tritt A."/>
            <person name="Yoshinaga Y."/>
            <person name="Zwiers L.-H."/>
            <person name="Turgeon B."/>
            <person name="Goodwin S."/>
            <person name="Spatafora J."/>
            <person name="Crous P."/>
            <person name="Grigoriev I."/>
        </authorList>
    </citation>
    <scope>NUCLEOTIDE SEQUENCE</scope>
    <source>
        <strain evidence="5">CBS 113389</strain>
    </source>
</reference>
<dbReference type="InterPro" id="IPR023803">
    <property type="entry name" value="Ribosomal_bS16_dom_sf"/>
</dbReference>
<dbReference type="OrthoDB" id="407221at2759"/>
<evidence type="ECO:0000256" key="3">
    <source>
        <dbReference type="ARBA" id="ARBA00023274"/>
    </source>
</evidence>
<keyword evidence="6" id="KW-1185">Reference proteome</keyword>
<protein>
    <submittedName>
        <fullName evidence="5">Ribosomal protein S16 domain-containing protein</fullName>
    </submittedName>
</protein>
<sequence length="163" mass="17573">MVLRLRLARVPGPGGAKRHRPIYNIVLAQARSARDSKPMEVLGMYDPVPKETPGAKEGDRKTKEIKVDVSRAKYWLGVGAQPSNTVWRLLAMIGLVEPRYLPTGQQTQNALKAVRFPVHQNAGTSGKTRGEKAAASKSMKGNTMVGKGEIGAGTTSPMNPNEA</sequence>
<proteinExistence type="inferred from homology"/>
<dbReference type="HAMAP" id="MF_00385">
    <property type="entry name" value="Ribosomal_bS16"/>
    <property type="match status" value="1"/>
</dbReference>
<dbReference type="SUPFAM" id="SSF54565">
    <property type="entry name" value="Ribosomal protein S16"/>
    <property type="match status" value="1"/>
</dbReference>
<dbReference type="PANTHER" id="PTHR12919">
    <property type="entry name" value="30S RIBOSOMAL PROTEIN S16"/>
    <property type="match status" value="1"/>
</dbReference>
<dbReference type="GO" id="GO:0003735">
    <property type="term" value="F:structural constituent of ribosome"/>
    <property type="evidence" value="ECO:0007669"/>
    <property type="project" value="InterPro"/>
</dbReference>
<dbReference type="InterPro" id="IPR000307">
    <property type="entry name" value="Ribosomal_bS16"/>
</dbReference>
<feature type="region of interest" description="Disordered" evidence="4">
    <location>
        <begin position="121"/>
        <end position="163"/>
    </location>
</feature>
<dbReference type="GO" id="GO:0005763">
    <property type="term" value="C:mitochondrial small ribosomal subunit"/>
    <property type="evidence" value="ECO:0007669"/>
    <property type="project" value="TreeGrafter"/>
</dbReference>
<dbReference type="GO" id="GO:0032543">
    <property type="term" value="P:mitochondrial translation"/>
    <property type="evidence" value="ECO:0007669"/>
    <property type="project" value="TreeGrafter"/>
</dbReference>